<sequence length="331" mass="37271">MASNNLRELAKQGDPKIISSIINHSLQKKGINVQVTRDNDCLEVTLESDQVANQQAPLVEFIRTGIVKLGVESIHTVKVYGIQTGVQQPVWEDKIILDTPPTSDLPDFEEERSDLEDIQQPIDHLDQKEVEADYETETDEDYYQEGEYDEETEYEETEYEETEYEENQEEISQQPQAQKKKTPLILRILLLFLLVSLATLAALHFGGIFPLPFLSESKSENTETNDPDSSQPQTSSEDTETSPSPKTNDSGTTVSDPWYFAVTSAQSAAQKAQTAQTKSEWNAVANDWQKAVDLMKEVPESNPNYQTAQTKVLEYQNYLDVANQKAARAAN</sequence>
<feature type="compositionally biased region" description="Acidic residues" evidence="1">
    <location>
        <begin position="132"/>
        <end position="169"/>
    </location>
</feature>
<feature type="compositionally biased region" description="Low complexity" evidence="1">
    <location>
        <begin position="227"/>
        <end position="245"/>
    </location>
</feature>
<feature type="transmembrane region" description="Helical" evidence="2">
    <location>
        <begin position="184"/>
        <end position="209"/>
    </location>
</feature>
<reference evidence="3 4" key="1">
    <citation type="journal article" date="2018" name="ACS Chem. Biol.">
        <title>Ketoreductase domain dysfunction expands chemodiversity: malyngamide biosynthesis in the cyanobacterium Okeania hirsuta.</title>
        <authorList>
            <person name="Moss N.A."/>
            <person name="Leao T."/>
            <person name="Rankin M."/>
            <person name="McCullough T.M."/>
            <person name="Qu P."/>
            <person name="Korobeynikov A."/>
            <person name="Smith J.L."/>
            <person name="Gerwick L."/>
            <person name="Gerwick W.H."/>
        </authorList>
    </citation>
    <scope>NUCLEOTIDE SEQUENCE [LARGE SCALE GENOMIC DNA]</scope>
    <source>
        <strain evidence="3 4">PAB10Feb10-1</strain>
    </source>
</reference>
<feature type="compositionally biased region" description="Polar residues" evidence="1">
    <location>
        <begin position="246"/>
        <end position="255"/>
    </location>
</feature>
<dbReference type="AlphaFoldDB" id="A0A3N6NHI5"/>
<evidence type="ECO:0000313" key="4">
    <source>
        <dbReference type="Proteomes" id="UP000269154"/>
    </source>
</evidence>
<protein>
    <submittedName>
        <fullName evidence="3">Uncharacterized protein</fullName>
    </submittedName>
</protein>
<keyword evidence="4" id="KW-1185">Reference proteome</keyword>
<feature type="compositionally biased region" description="Acidic residues" evidence="1">
    <location>
        <begin position="106"/>
        <end position="117"/>
    </location>
</feature>
<evidence type="ECO:0000256" key="1">
    <source>
        <dbReference type="SAM" id="MobiDB-lite"/>
    </source>
</evidence>
<accession>A0A3N6NHI5</accession>
<keyword evidence="2" id="KW-1133">Transmembrane helix</keyword>
<dbReference type="EMBL" id="RCBY01000112">
    <property type="protein sequence ID" value="RQH36998.1"/>
    <property type="molecule type" value="Genomic_DNA"/>
</dbReference>
<feature type="region of interest" description="Disordered" evidence="1">
    <location>
        <begin position="218"/>
        <end position="255"/>
    </location>
</feature>
<evidence type="ECO:0000313" key="3">
    <source>
        <dbReference type="EMBL" id="RQH36998.1"/>
    </source>
</evidence>
<feature type="region of interest" description="Disordered" evidence="1">
    <location>
        <begin position="99"/>
        <end position="178"/>
    </location>
</feature>
<keyword evidence="2" id="KW-0472">Membrane</keyword>
<dbReference type="RefSeq" id="WP_124146286.1">
    <property type="nucleotide sequence ID" value="NZ_CAWOKI010000149.1"/>
</dbReference>
<evidence type="ECO:0000256" key="2">
    <source>
        <dbReference type="SAM" id="Phobius"/>
    </source>
</evidence>
<gene>
    <name evidence="3" type="ORF">D5R40_18675</name>
</gene>
<proteinExistence type="predicted"/>
<dbReference type="Proteomes" id="UP000269154">
    <property type="component" value="Unassembled WGS sequence"/>
</dbReference>
<name>A0A3N6NHI5_9CYAN</name>
<dbReference type="OrthoDB" id="490046at2"/>
<keyword evidence="2" id="KW-0812">Transmembrane</keyword>
<comment type="caution">
    <text evidence="3">The sequence shown here is derived from an EMBL/GenBank/DDBJ whole genome shotgun (WGS) entry which is preliminary data.</text>
</comment>
<organism evidence="3 4">
    <name type="scientific">Okeania hirsuta</name>
    <dbReference type="NCBI Taxonomy" id="1458930"/>
    <lineage>
        <taxon>Bacteria</taxon>
        <taxon>Bacillati</taxon>
        <taxon>Cyanobacteriota</taxon>
        <taxon>Cyanophyceae</taxon>
        <taxon>Oscillatoriophycideae</taxon>
        <taxon>Oscillatoriales</taxon>
        <taxon>Microcoleaceae</taxon>
        <taxon>Okeania</taxon>
    </lineage>
</organism>